<dbReference type="InterPro" id="IPR050153">
    <property type="entry name" value="Metal_Ion_Import_ABC"/>
</dbReference>
<dbReference type="PROSITE" id="PS00211">
    <property type="entry name" value="ABC_TRANSPORTER_1"/>
    <property type="match status" value="1"/>
</dbReference>
<dbReference type="STRING" id="1307761.L21SP2_0381"/>
<feature type="domain" description="ABC transporter" evidence="4">
    <location>
        <begin position="5"/>
        <end position="246"/>
    </location>
</feature>
<organism evidence="5 6">
    <name type="scientific">Salinispira pacifica</name>
    <dbReference type="NCBI Taxonomy" id="1307761"/>
    <lineage>
        <taxon>Bacteria</taxon>
        <taxon>Pseudomonadati</taxon>
        <taxon>Spirochaetota</taxon>
        <taxon>Spirochaetia</taxon>
        <taxon>Spirochaetales</taxon>
        <taxon>Spirochaetaceae</taxon>
        <taxon>Salinispira</taxon>
    </lineage>
</organism>
<evidence type="ECO:0000256" key="1">
    <source>
        <dbReference type="ARBA" id="ARBA00022448"/>
    </source>
</evidence>
<dbReference type="InterPro" id="IPR017871">
    <property type="entry name" value="ABC_transporter-like_CS"/>
</dbReference>
<dbReference type="PANTHER" id="PTHR42734">
    <property type="entry name" value="METAL TRANSPORT SYSTEM ATP-BINDING PROTEIN TM_0124-RELATED"/>
    <property type="match status" value="1"/>
</dbReference>
<dbReference type="RefSeq" id="WP_024266747.1">
    <property type="nucleotide sequence ID" value="NC_023035.1"/>
</dbReference>
<keyword evidence="2" id="KW-0547">Nucleotide-binding</keyword>
<dbReference type="HOGENOM" id="CLU_000604_1_11_12"/>
<dbReference type="SUPFAM" id="SSF52540">
    <property type="entry name" value="P-loop containing nucleoside triphosphate hydrolases"/>
    <property type="match status" value="1"/>
</dbReference>
<gene>
    <name evidence="5" type="ORF">L21SP2_0381</name>
</gene>
<evidence type="ECO:0000313" key="6">
    <source>
        <dbReference type="Proteomes" id="UP000018680"/>
    </source>
</evidence>
<reference evidence="5 6" key="1">
    <citation type="journal article" date="2015" name="Stand. Genomic Sci.">
        <title>Complete genome sequence and description of Salinispira pacifica gen. nov., sp. nov., a novel spirochaete isolated form a hypersaline microbial mat.</title>
        <authorList>
            <person name="Ben Hania W."/>
            <person name="Joseph M."/>
            <person name="Schumann P."/>
            <person name="Bunk B."/>
            <person name="Fiebig A."/>
            <person name="Sproer C."/>
            <person name="Klenk H.P."/>
            <person name="Fardeau M.L."/>
            <person name="Spring S."/>
        </authorList>
    </citation>
    <scope>NUCLEOTIDE SEQUENCE [LARGE SCALE GENOMIC DNA]</scope>
    <source>
        <strain evidence="5 6">L21-RPul-D2</strain>
    </source>
</reference>
<evidence type="ECO:0000256" key="2">
    <source>
        <dbReference type="ARBA" id="ARBA00022741"/>
    </source>
</evidence>
<dbReference type="InterPro" id="IPR003593">
    <property type="entry name" value="AAA+_ATPase"/>
</dbReference>
<sequence length="274" mass="28952">MVSGLSALGLSFAWTTKPVFSDVSVRLRRGTVTAILGANGCGKTTLLRCLSGLNKPQAGSVELEAADGTVIAVSSLSAPLRARSIALVPQMSETSFGYSALEIVLMGRTAGSGMFVLPGRDDEEAAYREIESLGIGHLAHRPLGEMSGGEQRLVLIARALATNASVMLLDEPAAHLDFRNQLLVQDLMVRLASDRGIAVGFTTHLPTDCFAAGSHALLMHRDGGHQFGPVEEVITDSAIRHAFSVDARIIAMQLNGSKSHVVVPLKPVPQGEHV</sequence>
<dbReference type="AlphaFoldDB" id="V5WDW4"/>
<dbReference type="KEGG" id="slr:L21SP2_0381"/>
<evidence type="ECO:0000256" key="3">
    <source>
        <dbReference type="ARBA" id="ARBA00022840"/>
    </source>
</evidence>
<name>V5WDW4_9SPIO</name>
<dbReference type="OrthoDB" id="9799337at2"/>
<dbReference type="Gene3D" id="3.40.50.300">
    <property type="entry name" value="P-loop containing nucleotide triphosphate hydrolases"/>
    <property type="match status" value="1"/>
</dbReference>
<dbReference type="PANTHER" id="PTHR42734:SF19">
    <property type="entry name" value="IRON COMPOUNDS ABC TRANSPORTER, ATP-BINDING PROTEIN"/>
    <property type="match status" value="1"/>
</dbReference>
<dbReference type="PROSITE" id="PS50893">
    <property type="entry name" value="ABC_TRANSPORTER_2"/>
    <property type="match status" value="1"/>
</dbReference>
<keyword evidence="3 5" id="KW-0067">ATP-binding</keyword>
<keyword evidence="6" id="KW-1185">Reference proteome</keyword>
<accession>V5WDW4</accession>
<dbReference type="EMBL" id="CP006939">
    <property type="protein sequence ID" value="AHC13815.1"/>
    <property type="molecule type" value="Genomic_DNA"/>
</dbReference>
<dbReference type="InterPro" id="IPR003439">
    <property type="entry name" value="ABC_transporter-like_ATP-bd"/>
</dbReference>
<dbReference type="CDD" id="cd03214">
    <property type="entry name" value="ABC_Iron-Siderophores_B12_Hemin"/>
    <property type="match status" value="1"/>
</dbReference>
<dbReference type="GO" id="GO:0005524">
    <property type="term" value="F:ATP binding"/>
    <property type="evidence" value="ECO:0007669"/>
    <property type="project" value="UniProtKB-KW"/>
</dbReference>
<dbReference type="InterPro" id="IPR027417">
    <property type="entry name" value="P-loop_NTPase"/>
</dbReference>
<dbReference type="Pfam" id="PF00005">
    <property type="entry name" value="ABC_tran"/>
    <property type="match status" value="1"/>
</dbReference>
<evidence type="ECO:0000259" key="4">
    <source>
        <dbReference type="PROSITE" id="PS50893"/>
    </source>
</evidence>
<keyword evidence="1" id="KW-0813">Transport</keyword>
<protein>
    <submittedName>
        <fullName evidence="5">Iron(III) ABC transporter, ATP-binding protein</fullName>
    </submittedName>
</protein>
<dbReference type="GO" id="GO:0016887">
    <property type="term" value="F:ATP hydrolysis activity"/>
    <property type="evidence" value="ECO:0007669"/>
    <property type="project" value="InterPro"/>
</dbReference>
<proteinExistence type="predicted"/>
<dbReference type="SMART" id="SM00382">
    <property type="entry name" value="AAA"/>
    <property type="match status" value="1"/>
</dbReference>
<evidence type="ECO:0000313" key="5">
    <source>
        <dbReference type="EMBL" id="AHC13815.1"/>
    </source>
</evidence>
<dbReference type="eggNOG" id="COG1120">
    <property type="taxonomic scope" value="Bacteria"/>
</dbReference>
<dbReference type="Proteomes" id="UP000018680">
    <property type="component" value="Chromosome"/>
</dbReference>